<dbReference type="PANTHER" id="PTHR30005">
    <property type="entry name" value="EXOPOLYPHOSPHATASE"/>
    <property type="match status" value="1"/>
</dbReference>
<evidence type="ECO:0000259" key="2">
    <source>
        <dbReference type="Pfam" id="PF02541"/>
    </source>
</evidence>
<comment type="caution">
    <text evidence="3">The sequence shown here is derived from an EMBL/GenBank/DDBJ whole genome shotgun (WGS) entry which is preliminary data.</text>
</comment>
<proteinExistence type="inferred from homology"/>
<reference evidence="3 4" key="1">
    <citation type="submission" date="2019-03" db="EMBL/GenBank/DDBJ databases">
        <title>Genomic Encyclopedia of Type Strains, Phase IV (KMG-IV): sequencing the most valuable type-strain genomes for metagenomic binning, comparative biology and taxonomic classification.</title>
        <authorList>
            <person name="Goeker M."/>
        </authorList>
    </citation>
    <scope>NUCLEOTIDE SEQUENCE [LARGE SCALE GENOMIC DNA]</scope>
    <source>
        <strain evidence="3 4">DSM 24455</strain>
    </source>
</reference>
<feature type="domain" description="Ppx/GppA phosphatase N-terminal" evidence="2">
    <location>
        <begin position="21"/>
        <end position="303"/>
    </location>
</feature>
<dbReference type="EMBL" id="SOAZ01000002">
    <property type="protein sequence ID" value="TDT63473.1"/>
    <property type="molecule type" value="Genomic_DNA"/>
</dbReference>
<evidence type="ECO:0000313" key="4">
    <source>
        <dbReference type="Proteomes" id="UP000295325"/>
    </source>
</evidence>
<dbReference type="AlphaFoldDB" id="A0A4R7KTW0"/>
<dbReference type="GO" id="GO:0016462">
    <property type="term" value="F:pyrophosphatase activity"/>
    <property type="evidence" value="ECO:0007669"/>
    <property type="project" value="TreeGrafter"/>
</dbReference>
<gene>
    <name evidence="3" type="ORF">EDD71_102235</name>
</gene>
<accession>A0A4R7KTW0</accession>
<dbReference type="InterPro" id="IPR043129">
    <property type="entry name" value="ATPase_NBD"/>
</dbReference>
<evidence type="ECO:0000313" key="3">
    <source>
        <dbReference type="EMBL" id="TDT63473.1"/>
    </source>
</evidence>
<sequence>MIRIGAVDLGTNSIRVLIADAGMDEVNPVFKKAVTTRLGHRVYETGVIGKESIDNTVQAIMVYKQIMEEYGVKQSFGMATSAVRSAQNGKDVIRYIEERTGIKISILSGEEEAYLGYLGVRTVIKSDKPILVVDIGGGSTEFVLGSGRDIFYRESLPLGCVRITESFFGENTCKAVDDKIVDNMRQYINDSLNKTAKNILDISDDFKIIAIGGTATTLSAIKFGIEGMEGGKLYNRDLTEFIDKLIVRDEELVEKINCIERGRDDIILAGVLELQSIMRLLGRDFLIASERDSLEGAVYYKINNF</sequence>
<dbReference type="CDD" id="cd24120">
    <property type="entry name" value="ASKHA_NBD_AroB-like"/>
    <property type="match status" value="1"/>
</dbReference>
<dbReference type="PANTHER" id="PTHR30005:SF0">
    <property type="entry name" value="RETROGRADE REGULATION PROTEIN 2"/>
    <property type="match status" value="1"/>
</dbReference>
<protein>
    <submittedName>
        <fullName evidence="3">Exopolyphosphatase/guanosine-5'-triphosphate, 3'-diphosphate pyrophosphatase</fullName>
    </submittedName>
</protein>
<dbReference type="SUPFAM" id="SSF53067">
    <property type="entry name" value="Actin-like ATPase domain"/>
    <property type="match status" value="2"/>
</dbReference>
<evidence type="ECO:0000256" key="1">
    <source>
        <dbReference type="ARBA" id="ARBA00007125"/>
    </source>
</evidence>
<dbReference type="Gene3D" id="3.30.420.40">
    <property type="match status" value="1"/>
</dbReference>
<dbReference type="Pfam" id="PF02541">
    <property type="entry name" value="Ppx-GppA"/>
    <property type="match status" value="1"/>
</dbReference>
<comment type="similarity">
    <text evidence="1">Belongs to the GppA/Ppx family.</text>
</comment>
<keyword evidence="4" id="KW-1185">Reference proteome</keyword>
<dbReference type="InterPro" id="IPR050273">
    <property type="entry name" value="GppA/Ppx_hydrolase"/>
</dbReference>
<dbReference type="InterPro" id="IPR003695">
    <property type="entry name" value="Ppx_GppA_N"/>
</dbReference>
<dbReference type="RefSeq" id="WP_166636297.1">
    <property type="nucleotide sequence ID" value="NZ_SOAZ01000002.1"/>
</dbReference>
<organism evidence="3 4">
    <name type="scientific">Fonticella tunisiensis</name>
    <dbReference type="NCBI Taxonomy" id="1096341"/>
    <lineage>
        <taxon>Bacteria</taxon>
        <taxon>Bacillati</taxon>
        <taxon>Bacillota</taxon>
        <taxon>Clostridia</taxon>
        <taxon>Eubacteriales</taxon>
        <taxon>Clostridiaceae</taxon>
        <taxon>Fonticella</taxon>
    </lineage>
</organism>
<name>A0A4R7KTW0_9CLOT</name>
<dbReference type="Gene3D" id="3.30.420.150">
    <property type="entry name" value="Exopolyphosphatase. Domain 2"/>
    <property type="match status" value="1"/>
</dbReference>
<dbReference type="Proteomes" id="UP000295325">
    <property type="component" value="Unassembled WGS sequence"/>
</dbReference>